<keyword evidence="1" id="KW-0472">Membrane</keyword>
<proteinExistence type="predicted"/>
<keyword evidence="1" id="KW-0812">Transmembrane</keyword>
<feature type="transmembrane region" description="Helical" evidence="1">
    <location>
        <begin position="39"/>
        <end position="61"/>
    </location>
</feature>
<dbReference type="EMBL" id="CP001197">
    <property type="protein sequence ID" value="ACL08608.1"/>
    <property type="molecule type" value="Genomic_DNA"/>
</dbReference>
<evidence type="ECO:0000256" key="1">
    <source>
        <dbReference type="SAM" id="Phobius"/>
    </source>
</evidence>
<organism evidence="2">
    <name type="scientific">Nitratidesulfovibrio vulgaris (strain DSM 19637 / Miyazaki F)</name>
    <name type="common">Desulfovibrio vulgaris</name>
    <dbReference type="NCBI Taxonomy" id="883"/>
    <lineage>
        <taxon>Bacteria</taxon>
        <taxon>Pseudomonadati</taxon>
        <taxon>Thermodesulfobacteriota</taxon>
        <taxon>Desulfovibrionia</taxon>
        <taxon>Desulfovibrionales</taxon>
        <taxon>Desulfovibrionaceae</taxon>
        <taxon>Nitratidesulfovibrio</taxon>
    </lineage>
</organism>
<dbReference type="eggNOG" id="ENOG5032NKA">
    <property type="taxonomic scope" value="Bacteria"/>
</dbReference>
<protein>
    <recommendedName>
        <fullName evidence="3">Holin</fullName>
    </recommendedName>
</protein>
<sequence>MGGHRMNEIKDWLTSMWLVLALSVAGGMARAAKCGEKSLWGWFCSIVVALFAGVVTNLMLVDLTSLPETARVACASVSAYSGGAVLDALQGRIAEVIGALLGSRTGTGKTGGNEE</sequence>
<dbReference type="AlphaFoldDB" id="B8DS69"/>
<gene>
    <name evidence="2" type="ordered locus">DvMF_1661</name>
</gene>
<name>B8DS69_NITV9</name>
<evidence type="ECO:0000313" key="2">
    <source>
        <dbReference type="EMBL" id="ACL08608.1"/>
    </source>
</evidence>
<dbReference type="HOGENOM" id="CLU_169530_0_0_7"/>
<dbReference type="Pfam" id="PF16083">
    <property type="entry name" value="Phage_holin_3_3"/>
    <property type="match status" value="1"/>
</dbReference>
<dbReference type="STRING" id="883.DvMF_1661"/>
<dbReference type="KEGG" id="dvm:DvMF_1661"/>
<accession>B8DS69</accession>
<reference evidence="2" key="1">
    <citation type="submission" date="2008-10" db="EMBL/GenBank/DDBJ databases">
        <title>Complete sequence of Desulfovibrio vulgaris str. 'Miyazaki F'.</title>
        <authorList>
            <person name="Lucas S."/>
            <person name="Copeland A."/>
            <person name="Lapidus A."/>
            <person name="Glavina del Rio T."/>
            <person name="Dalin E."/>
            <person name="Tice H."/>
            <person name="Bruce D."/>
            <person name="Goodwin L."/>
            <person name="Pitluck S."/>
            <person name="Sims D."/>
            <person name="Brettin T."/>
            <person name="Detter J.C."/>
            <person name="Han C."/>
            <person name="Larimer F."/>
            <person name="Land M."/>
            <person name="Hauser L."/>
            <person name="Kyrpides N."/>
            <person name="Mikhailova N."/>
            <person name="Hazen T.C."/>
            <person name="Richardson P."/>
        </authorList>
    </citation>
    <scope>NUCLEOTIDE SEQUENCE</scope>
    <source>
        <strain evidence="2">Miyazaki F</strain>
    </source>
</reference>
<evidence type="ECO:0008006" key="3">
    <source>
        <dbReference type="Google" id="ProtNLM"/>
    </source>
</evidence>
<dbReference type="TCDB" id="1.E.5.3.1">
    <property type="family name" value="the prd1 phage p35 holin (p35 holin) family"/>
</dbReference>
<keyword evidence="1" id="KW-1133">Transmembrane helix</keyword>
<dbReference type="InterPro" id="IPR032126">
    <property type="entry name" value="LydA_holin"/>
</dbReference>